<comment type="caution">
    <text evidence="1">The sequence shown here is derived from an EMBL/GenBank/DDBJ whole genome shotgun (WGS) entry which is preliminary data.</text>
</comment>
<reference evidence="1" key="1">
    <citation type="journal article" date="2012" name="Science">
        <title>Fermentation, hydrogen, and sulfur metabolism in multiple uncultivated bacterial phyla.</title>
        <authorList>
            <person name="Wrighton K.C."/>
            <person name="Thomas B.C."/>
            <person name="Sharon I."/>
            <person name="Miller C.S."/>
            <person name="Castelle C.J."/>
            <person name="VerBerkmoes N.C."/>
            <person name="Wilkins M.J."/>
            <person name="Hettich R.L."/>
            <person name="Lipton M.S."/>
            <person name="Williams K.H."/>
            <person name="Long P.E."/>
            <person name="Banfield J.F."/>
        </authorList>
    </citation>
    <scope>NUCLEOTIDE SEQUENCE [LARGE SCALE GENOMIC DNA]</scope>
</reference>
<dbReference type="AlphaFoldDB" id="K1YWS3"/>
<gene>
    <name evidence="1" type="ORF">ACD_78C00300G0006</name>
</gene>
<proteinExistence type="predicted"/>
<accession>K1YWS3</accession>
<sequence length="165" mass="19282">MLVEFREFGWLERKTSSLELAELGWASHRADGLDRLIIAISPEAFELSADHLLIKLDIMSDDDVGGVEVSEYLIHDLLDIRCILDITIVDAMDLRRGKRDRDARSDQDIDTIYLDETINRVNISEDPRELNHIRLLIESSSSYRETGRFCIEDECFHRWIIVWYL</sequence>
<evidence type="ECO:0000313" key="1">
    <source>
        <dbReference type="EMBL" id="EKD29734.1"/>
    </source>
</evidence>
<name>K1YWS3_9BACT</name>
<protein>
    <submittedName>
        <fullName evidence="1">Uncharacterized protein</fullName>
    </submittedName>
</protein>
<organism evidence="1">
    <name type="scientific">uncultured bacterium</name>
    <name type="common">gcode 4</name>
    <dbReference type="NCBI Taxonomy" id="1234023"/>
    <lineage>
        <taxon>Bacteria</taxon>
        <taxon>environmental samples</taxon>
    </lineage>
</organism>
<dbReference type="EMBL" id="AMFJ01034300">
    <property type="protein sequence ID" value="EKD29734.1"/>
    <property type="molecule type" value="Genomic_DNA"/>
</dbReference>